<dbReference type="SMART" id="SM00516">
    <property type="entry name" value="SEC14"/>
    <property type="match status" value="1"/>
</dbReference>
<dbReference type="PANTHER" id="PTHR10174">
    <property type="entry name" value="ALPHA-TOCOPHEROL TRANSFER PROTEIN-RELATED"/>
    <property type="match status" value="1"/>
</dbReference>
<keyword evidence="3" id="KW-1185">Reference proteome</keyword>
<dbReference type="InterPro" id="IPR011074">
    <property type="entry name" value="CRAL/TRIO_N_dom"/>
</dbReference>
<dbReference type="Gene3D" id="1.20.5.1200">
    <property type="entry name" value="Alpha-tocopherol transfer"/>
    <property type="match status" value="1"/>
</dbReference>
<dbReference type="SUPFAM" id="SSF52087">
    <property type="entry name" value="CRAL/TRIO domain"/>
    <property type="match status" value="1"/>
</dbReference>
<dbReference type="EMBL" id="JBFDAA010000004">
    <property type="protein sequence ID" value="KAL1138296.1"/>
    <property type="molecule type" value="Genomic_DNA"/>
</dbReference>
<comment type="caution">
    <text evidence="2">The sequence shown here is derived from an EMBL/GenBank/DDBJ whole genome shotgun (WGS) entry which is preliminary data.</text>
</comment>
<dbReference type="CDD" id="cd00170">
    <property type="entry name" value="SEC14"/>
    <property type="match status" value="1"/>
</dbReference>
<dbReference type="SUPFAM" id="SSF46938">
    <property type="entry name" value="CRAL/TRIO N-terminal domain"/>
    <property type="match status" value="1"/>
</dbReference>
<dbReference type="InterPro" id="IPR001251">
    <property type="entry name" value="CRAL-TRIO_dom"/>
</dbReference>
<dbReference type="Gene3D" id="1.10.8.20">
    <property type="entry name" value="N-terminal domain of phosphatidylinositol transfer protein sec14p"/>
    <property type="match status" value="1"/>
</dbReference>
<gene>
    <name evidence="2" type="ORF">AAG570_009984</name>
</gene>
<dbReference type="InterPro" id="IPR036273">
    <property type="entry name" value="CRAL/TRIO_N_dom_sf"/>
</dbReference>
<dbReference type="Proteomes" id="UP001558652">
    <property type="component" value="Unassembled WGS sequence"/>
</dbReference>
<organism evidence="2 3">
    <name type="scientific">Ranatra chinensis</name>
    <dbReference type="NCBI Taxonomy" id="642074"/>
    <lineage>
        <taxon>Eukaryota</taxon>
        <taxon>Metazoa</taxon>
        <taxon>Ecdysozoa</taxon>
        <taxon>Arthropoda</taxon>
        <taxon>Hexapoda</taxon>
        <taxon>Insecta</taxon>
        <taxon>Pterygota</taxon>
        <taxon>Neoptera</taxon>
        <taxon>Paraneoptera</taxon>
        <taxon>Hemiptera</taxon>
        <taxon>Heteroptera</taxon>
        <taxon>Panheteroptera</taxon>
        <taxon>Nepomorpha</taxon>
        <taxon>Nepidae</taxon>
        <taxon>Ranatrinae</taxon>
        <taxon>Ranatra</taxon>
    </lineage>
</organism>
<dbReference type="Gene3D" id="3.40.525.10">
    <property type="entry name" value="CRAL-TRIO lipid binding domain"/>
    <property type="match status" value="1"/>
</dbReference>
<feature type="domain" description="CRAL-TRIO" evidence="1">
    <location>
        <begin position="43"/>
        <end position="209"/>
    </location>
</feature>
<accession>A0ABD0YQU1</accession>
<name>A0ABD0YQU1_9HEMI</name>
<feature type="non-terminal residue" evidence="2">
    <location>
        <position position="1"/>
    </location>
</feature>
<dbReference type="PROSITE" id="PS50191">
    <property type="entry name" value="CRAL_TRIO"/>
    <property type="match status" value="1"/>
</dbReference>
<dbReference type="AlphaFoldDB" id="A0ABD0YQU1"/>
<reference evidence="2 3" key="1">
    <citation type="submission" date="2024-07" db="EMBL/GenBank/DDBJ databases">
        <title>Chromosome-level genome assembly of the water stick insect Ranatra chinensis (Heteroptera: Nepidae).</title>
        <authorList>
            <person name="Liu X."/>
        </authorList>
    </citation>
    <scope>NUCLEOTIDE SEQUENCE [LARGE SCALE GENOMIC DNA]</scope>
    <source>
        <strain evidence="2">Cailab_2021Rc</strain>
        <tissue evidence="2">Muscle</tissue>
    </source>
</reference>
<dbReference type="SMART" id="SM01100">
    <property type="entry name" value="CRAL_TRIO_N"/>
    <property type="match status" value="1"/>
</dbReference>
<dbReference type="Pfam" id="PF00650">
    <property type="entry name" value="CRAL_TRIO"/>
    <property type="match status" value="1"/>
</dbReference>
<evidence type="ECO:0000259" key="1">
    <source>
        <dbReference type="PROSITE" id="PS50191"/>
    </source>
</evidence>
<evidence type="ECO:0000313" key="2">
    <source>
        <dbReference type="EMBL" id="KAL1138296.1"/>
    </source>
</evidence>
<dbReference type="PRINTS" id="PR00180">
    <property type="entry name" value="CRETINALDHBP"/>
</dbReference>
<dbReference type="InterPro" id="IPR036865">
    <property type="entry name" value="CRAL-TRIO_dom_sf"/>
</dbReference>
<evidence type="ECO:0000313" key="3">
    <source>
        <dbReference type="Proteomes" id="UP001558652"/>
    </source>
</evidence>
<protein>
    <recommendedName>
        <fullName evidence="1">CRAL-TRIO domain-containing protein</fullName>
    </recommendedName>
</protein>
<proteinExistence type="predicted"/>
<dbReference type="PANTHER" id="PTHR10174:SF224">
    <property type="entry name" value="RETINOL-BINDING PROTEIN PINTA"/>
    <property type="match status" value="1"/>
</dbReference>
<sequence>DDESLLKFLRACKYDLDRAKKKLSCYYKLRATLPQWFHNRDPNLAIIQQLLTIGVFVPLLERDASDRLVVVIRACSHQPSRHTLDDVFKTGLMVLDLMLHQTSSVASVIGLVAIFDLQGVSIGHARQLTVATIRNAVHSWQCYPVRVKSLDFFNTPSYVNVILNIFRRFMNPKIKERVHVHGYSLESLHKSIGKEILPTEYGGTAGDLQTLKGQFG</sequence>